<keyword evidence="1" id="KW-0479">Metal-binding</keyword>
<evidence type="ECO:0000256" key="4">
    <source>
        <dbReference type="SAM" id="SignalP"/>
    </source>
</evidence>
<feature type="domain" description="EF-hand" evidence="5">
    <location>
        <begin position="103"/>
        <end position="138"/>
    </location>
</feature>
<evidence type="ECO:0000256" key="3">
    <source>
        <dbReference type="SAM" id="MobiDB-lite"/>
    </source>
</evidence>
<dbReference type="SMART" id="SM00054">
    <property type="entry name" value="EFh"/>
    <property type="match status" value="4"/>
</dbReference>
<keyword evidence="7" id="KW-1185">Reference proteome</keyword>
<dbReference type="InterPro" id="IPR002048">
    <property type="entry name" value="EF_hand_dom"/>
</dbReference>
<keyword evidence="4" id="KW-0732">Signal</keyword>
<proteinExistence type="predicted"/>
<gene>
    <name evidence="6" type="ORF">ACK2TP_07800</name>
</gene>
<feature type="domain" description="EF-hand" evidence="5">
    <location>
        <begin position="227"/>
        <end position="262"/>
    </location>
</feature>
<dbReference type="InterPro" id="IPR018247">
    <property type="entry name" value="EF_Hand_1_Ca_BS"/>
</dbReference>
<dbReference type="PANTHER" id="PTHR10827:SF98">
    <property type="entry name" value="45 KDA CALCIUM-BINDING PROTEIN"/>
    <property type="match status" value="1"/>
</dbReference>
<dbReference type="RefSeq" id="WP_263412817.1">
    <property type="nucleotide sequence ID" value="NZ_BAABBH010000001.1"/>
</dbReference>
<feature type="signal peptide" evidence="4">
    <location>
        <begin position="1"/>
        <end position="19"/>
    </location>
</feature>
<comment type="caution">
    <text evidence="6">The sequence shown here is derived from an EMBL/GenBank/DDBJ whole genome shotgun (WGS) entry which is preliminary data.</text>
</comment>
<dbReference type="Gene3D" id="1.10.238.10">
    <property type="entry name" value="EF-hand"/>
    <property type="match status" value="4"/>
</dbReference>
<evidence type="ECO:0000313" key="7">
    <source>
        <dbReference type="Proteomes" id="UP001634747"/>
    </source>
</evidence>
<evidence type="ECO:0000313" key="6">
    <source>
        <dbReference type="EMBL" id="MFN2975664.1"/>
    </source>
</evidence>
<feature type="domain" description="EF-hand" evidence="5">
    <location>
        <begin position="149"/>
        <end position="184"/>
    </location>
</feature>
<feature type="region of interest" description="Disordered" evidence="3">
    <location>
        <begin position="256"/>
        <end position="292"/>
    </location>
</feature>
<dbReference type="SUPFAM" id="SSF47473">
    <property type="entry name" value="EF-hand"/>
    <property type="match status" value="3"/>
</dbReference>
<evidence type="ECO:0000256" key="2">
    <source>
        <dbReference type="ARBA" id="ARBA00022737"/>
    </source>
</evidence>
<dbReference type="PANTHER" id="PTHR10827">
    <property type="entry name" value="RETICULOCALBIN"/>
    <property type="match status" value="1"/>
</dbReference>
<dbReference type="EMBL" id="JBJYXY010000001">
    <property type="protein sequence ID" value="MFN2975664.1"/>
    <property type="molecule type" value="Genomic_DNA"/>
</dbReference>
<reference evidence="6 7" key="1">
    <citation type="submission" date="2024-12" db="EMBL/GenBank/DDBJ databases">
        <authorList>
            <person name="Lee Y."/>
        </authorList>
    </citation>
    <scope>NUCLEOTIDE SEQUENCE [LARGE SCALE GENOMIC DNA]</scope>
    <source>
        <strain evidence="6 7">03SUJ4</strain>
    </source>
</reference>
<dbReference type="InterPro" id="IPR011992">
    <property type="entry name" value="EF-hand-dom_pair"/>
</dbReference>
<dbReference type="Proteomes" id="UP001634747">
    <property type="component" value="Unassembled WGS sequence"/>
</dbReference>
<evidence type="ECO:0000259" key="5">
    <source>
        <dbReference type="PROSITE" id="PS50222"/>
    </source>
</evidence>
<dbReference type="PROSITE" id="PS50222">
    <property type="entry name" value="EF_HAND_2"/>
    <property type="match status" value="3"/>
</dbReference>
<evidence type="ECO:0000256" key="1">
    <source>
        <dbReference type="ARBA" id="ARBA00022723"/>
    </source>
</evidence>
<name>A0ABW9KIP7_9BACT</name>
<sequence length="292" mass="31308">MIRLSATLSLALVAVALQAQSGPQTPPRRLVLEALDLNHDGQLSPDEIEKAPQSLLTLDRNHDGQLTEDEYLPQQPDRAADSDLQQRLMALDRNGDGVLTPDEIPERLKPLFQRADANHDGKVTREELAALASAQSVPRGRGVGRNGAEGMARLDPILNALDVDHDGTLTPAEIASAPGALKTLDTNADGTLQASEIRVRQQTPAERAAHILDEWDTNKDGVLTKAECPDRIQAQFDAIDTNHDGKLNSEELTTFFATQPQGRGPGTPRNDAPSAPTLPPAGGQTAQPVPPQ</sequence>
<organism evidence="6 7">
    <name type="scientific">Terriglobus aquaticus</name>
    <dbReference type="NCBI Taxonomy" id="940139"/>
    <lineage>
        <taxon>Bacteria</taxon>
        <taxon>Pseudomonadati</taxon>
        <taxon>Acidobacteriota</taxon>
        <taxon>Terriglobia</taxon>
        <taxon>Terriglobales</taxon>
        <taxon>Acidobacteriaceae</taxon>
        <taxon>Terriglobus</taxon>
    </lineage>
</organism>
<accession>A0ABW9KIP7</accession>
<feature type="chain" id="PRO_5045341952" evidence="4">
    <location>
        <begin position="20"/>
        <end position="292"/>
    </location>
</feature>
<dbReference type="Pfam" id="PF13499">
    <property type="entry name" value="EF-hand_7"/>
    <property type="match status" value="1"/>
</dbReference>
<dbReference type="PROSITE" id="PS00018">
    <property type="entry name" value="EF_HAND_1"/>
    <property type="match status" value="4"/>
</dbReference>
<keyword evidence="2" id="KW-0677">Repeat</keyword>
<protein>
    <submittedName>
        <fullName evidence="6">EF-hand domain-containing protein</fullName>
    </submittedName>
</protein>
<dbReference type="Pfam" id="PF13202">
    <property type="entry name" value="EF-hand_5"/>
    <property type="match status" value="3"/>
</dbReference>